<protein>
    <submittedName>
        <fullName evidence="2">Uncharacterized protein</fullName>
    </submittedName>
</protein>
<name>A0A8S1MBQ1_9CILI</name>
<dbReference type="AlphaFoldDB" id="A0A8S1MBQ1"/>
<evidence type="ECO:0000256" key="1">
    <source>
        <dbReference type="SAM" id="Coils"/>
    </source>
</evidence>
<dbReference type="Proteomes" id="UP000692954">
    <property type="component" value="Unassembled WGS sequence"/>
</dbReference>
<evidence type="ECO:0000313" key="2">
    <source>
        <dbReference type="EMBL" id="CAD8077099.1"/>
    </source>
</evidence>
<organism evidence="2 3">
    <name type="scientific">Paramecium sonneborni</name>
    <dbReference type="NCBI Taxonomy" id="65129"/>
    <lineage>
        <taxon>Eukaryota</taxon>
        <taxon>Sar</taxon>
        <taxon>Alveolata</taxon>
        <taxon>Ciliophora</taxon>
        <taxon>Intramacronucleata</taxon>
        <taxon>Oligohymenophorea</taxon>
        <taxon>Peniculida</taxon>
        <taxon>Parameciidae</taxon>
        <taxon>Paramecium</taxon>
    </lineage>
</organism>
<keyword evidence="3" id="KW-1185">Reference proteome</keyword>
<proteinExistence type="predicted"/>
<gene>
    <name evidence="2" type="ORF">PSON_ATCC_30995.1.T0350326</name>
</gene>
<sequence>MNLLLDYLMPEYEKNCLTEYVVNPENKLVFVQHKAELYQQYRAANEKSALDNFALSIKIETRDIDAILEAISCKEKYEQIKQSYLTKLCNLSNEKKDIENGKTTLKSLFNSNKEEIIQKTQQQIDNVQKEIEQLTNLCDIITVIIGYYILPRYKQEKEKNYYSLLKQMAQQQVQKAQAERNYWLDLDKNQMFLEVLN</sequence>
<keyword evidence="1" id="KW-0175">Coiled coil</keyword>
<dbReference type="OrthoDB" id="285533at2759"/>
<accession>A0A8S1MBQ1</accession>
<dbReference type="EMBL" id="CAJJDN010000035">
    <property type="protein sequence ID" value="CAD8077099.1"/>
    <property type="molecule type" value="Genomic_DNA"/>
</dbReference>
<comment type="caution">
    <text evidence="2">The sequence shown here is derived from an EMBL/GenBank/DDBJ whole genome shotgun (WGS) entry which is preliminary data.</text>
</comment>
<reference evidence="2" key="1">
    <citation type="submission" date="2021-01" db="EMBL/GenBank/DDBJ databases">
        <authorList>
            <consortium name="Genoscope - CEA"/>
            <person name="William W."/>
        </authorList>
    </citation>
    <scope>NUCLEOTIDE SEQUENCE</scope>
</reference>
<feature type="coiled-coil region" evidence="1">
    <location>
        <begin position="110"/>
        <end position="137"/>
    </location>
</feature>
<evidence type="ECO:0000313" key="3">
    <source>
        <dbReference type="Proteomes" id="UP000692954"/>
    </source>
</evidence>